<feature type="domain" description="DEAD-box RNA helicase Q" evidence="9">
    <location>
        <begin position="1"/>
        <end position="29"/>
    </location>
</feature>
<dbReference type="PROSITE" id="PS51192">
    <property type="entry name" value="HELICASE_ATP_BIND_1"/>
    <property type="match status" value="1"/>
</dbReference>
<dbReference type="PROSITE" id="PS51195">
    <property type="entry name" value="Q_MOTIF"/>
    <property type="match status" value="1"/>
</dbReference>
<evidence type="ECO:0000256" key="5">
    <source>
        <dbReference type="ARBA" id="ARBA00038437"/>
    </source>
</evidence>
<keyword evidence="2" id="KW-0378">Hydrolase</keyword>
<dbReference type="Gene3D" id="3.40.50.300">
    <property type="entry name" value="P-loop containing nucleotide triphosphate hydrolases"/>
    <property type="match status" value="2"/>
</dbReference>
<name>A0A6B3LFJ9_9BACT</name>
<dbReference type="CDD" id="cd00268">
    <property type="entry name" value="DEADc"/>
    <property type="match status" value="1"/>
</dbReference>
<evidence type="ECO:0000259" key="8">
    <source>
        <dbReference type="PROSITE" id="PS51194"/>
    </source>
</evidence>
<dbReference type="PANTHER" id="PTHR47959:SF13">
    <property type="entry name" value="ATP-DEPENDENT RNA HELICASE RHLE"/>
    <property type="match status" value="1"/>
</dbReference>
<dbReference type="InterPro" id="IPR014014">
    <property type="entry name" value="RNA_helicase_DEAD_Q_motif"/>
</dbReference>
<feature type="region of interest" description="Disordered" evidence="6">
    <location>
        <begin position="372"/>
        <end position="436"/>
    </location>
</feature>
<dbReference type="InterPro" id="IPR014001">
    <property type="entry name" value="Helicase_ATP-bd"/>
</dbReference>
<evidence type="ECO:0000313" key="11">
    <source>
        <dbReference type="Proteomes" id="UP000475117"/>
    </source>
</evidence>
<gene>
    <name evidence="10" type="ORF">G3M56_001890</name>
</gene>
<evidence type="ECO:0000256" key="1">
    <source>
        <dbReference type="ARBA" id="ARBA00022741"/>
    </source>
</evidence>
<keyword evidence="3 10" id="KW-0347">Helicase</keyword>
<evidence type="ECO:0000313" key="10">
    <source>
        <dbReference type="EMBL" id="QQL45366.1"/>
    </source>
</evidence>
<evidence type="ECO:0000259" key="9">
    <source>
        <dbReference type="PROSITE" id="PS51195"/>
    </source>
</evidence>
<evidence type="ECO:0000256" key="6">
    <source>
        <dbReference type="SAM" id="MobiDB-lite"/>
    </source>
</evidence>
<dbReference type="SUPFAM" id="SSF52540">
    <property type="entry name" value="P-loop containing nucleoside triphosphate hydrolases"/>
    <property type="match status" value="1"/>
</dbReference>
<evidence type="ECO:0000256" key="4">
    <source>
        <dbReference type="ARBA" id="ARBA00022840"/>
    </source>
</evidence>
<dbReference type="CDD" id="cd18787">
    <property type="entry name" value="SF2_C_DEAD"/>
    <property type="match status" value="1"/>
</dbReference>
<feature type="compositionally biased region" description="Basic residues" evidence="6">
    <location>
        <begin position="409"/>
        <end position="436"/>
    </location>
</feature>
<keyword evidence="1" id="KW-0547">Nucleotide-binding</keyword>
<feature type="domain" description="Helicase ATP-binding" evidence="7">
    <location>
        <begin position="32"/>
        <end position="205"/>
    </location>
</feature>
<sequence>MKFSDLRLHPDVLRAIDDAGYTHPTPIQRSAIPRVLAGKDVLGIAQTGTGKTAAFTLPMIHRLLKETPRAEGTRALIIAPTRELAMQIDENVRKYSAHTDLSIGAVVGGVGESPQIEALDKGADIIIATPGRLSDLIADGHGKFGALEFLVLDEVDRMLDMGFLPQVKEVTRGFPRKRQTLLFSATLAKPVREITGHFLKEPSIIEIGKQATPADTVDQSVVNVEPHLKQALLEHLLEDHNFYTVLVFASMKQDAEDLGKRLAKSGVSVAVLHGDRSQNQRSRALDDFRSGKIRVLVATDVAARGIDVDGVTHVINYDFPRKNDDYVHRIGRTGRAGENGRAITFVTHRDRDGLRRLERFIERTLPRDEVAGFDFDQFPPEHHLGPRRSKPKRSADPRDVKRAEEKEKAKNRRKPVKRKAPAKKVARKSAPKKRRR</sequence>
<keyword evidence="4" id="KW-0067">ATP-binding</keyword>
<dbReference type="PROSITE" id="PS51194">
    <property type="entry name" value="HELICASE_CTER"/>
    <property type="match status" value="1"/>
</dbReference>
<dbReference type="RefSeq" id="WP_164365656.1">
    <property type="nucleotide sequence ID" value="NZ_CP066776.1"/>
</dbReference>
<dbReference type="GO" id="GO:0003724">
    <property type="term" value="F:RNA helicase activity"/>
    <property type="evidence" value="ECO:0007669"/>
    <property type="project" value="InterPro"/>
</dbReference>
<dbReference type="PANTHER" id="PTHR47959">
    <property type="entry name" value="ATP-DEPENDENT RNA HELICASE RHLE-RELATED"/>
    <property type="match status" value="1"/>
</dbReference>
<dbReference type="GO" id="GO:0005524">
    <property type="term" value="F:ATP binding"/>
    <property type="evidence" value="ECO:0007669"/>
    <property type="project" value="UniProtKB-KW"/>
</dbReference>
<dbReference type="InterPro" id="IPR001650">
    <property type="entry name" value="Helicase_C-like"/>
</dbReference>
<dbReference type="InterPro" id="IPR044742">
    <property type="entry name" value="DEAD/DEAH_RhlB"/>
</dbReference>
<dbReference type="InterPro" id="IPR050079">
    <property type="entry name" value="DEAD_box_RNA_helicase"/>
</dbReference>
<feature type="domain" description="Helicase C-terminal" evidence="8">
    <location>
        <begin position="216"/>
        <end position="376"/>
    </location>
</feature>
<dbReference type="KEGG" id="soa:G3M56_001890"/>
<evidence type="ECO:0000256" key="2">
    <source>
        <dbReference type="ARBA" id="ARBA00022801"/>
    </source>
</evidence>
<accession>A0A6B3LFJ9</accession>
<proteinExistence type="inferred from homology"/>
<keyword evidence="11" id="KW-1185">Reference proteome</keyword>
<dbReference type="GO" id="GO:0005829">
    <property type="term" value="C:cytosol"/>
    <property type="evidence" value="ECO:0007669"/>
    <property type="project" value="TreeGrafter"/>
</dbReference>
<dbReference type="Pfam" id="PF00271">
    <property type="entry name" value="Helicase_C"/>
    <property type="match status" value="1"/>
</dbReference>
<dbReference type="GO" id="GO:0003676">
    <property type="term" value="F:nucleic acid binding"/>
    <property type="evidence" value="ECO:0007669"/>
    <property type="project" value="InterPro"/>
</dbReference>
<dbReference type="GO" id="GO:0016787">
    <property type="term" value="F:hydrolase activity"/>
    <property type="evidence" value="ECO:0007669"/>
    <property type="project" value="UniProtKB-KW"/>
</dbReference>
<comment type="similarity">
    <text evidence="5">Belongs to the DEAD box helicase family.</text>
</comment>
<organism evidence="10 11">
    <name type="scientific">Sulfuriroseicoccus oceanibius</name>
    <dbReference type="NCBI Taxonomy" id="2707525"/>
    <lineage>
        <taxon>Bacteria</taxon>
        <taxon>Pseudomonadati</taxon>
        <taxon>Verrucomicrobiota</taxon>
        <taxon>Verrucomicrobiia</taxon>
        <taxon>Verrucomicrobiales</taxon>
        <taxon>Verrucomicrobiaceae</taxon>
        <taxon>Sulfuriroseicoccus</taxon>
    </lineage>
</organism>
<dbReference type="AlphaFoldDB" id="A0A6B3LFJ9"/>
<reference evidence="10 11" key="1">
    <citation type="submission" date="2020-12" db="EMBL/GenBank/DDBJ databases">
        <title>Sulforoseuscoccus oceanibium gen. nov., sp. nov., a representative of the phylum Verrucomicrobia with special cytoplasmic membrane, and proposal of Sulforoseuscoccusaceae fam. nov.</title>
        <authorList>
            <person name="Xi F."/>
        </authorList>
    </citation>
    <scope>NUCLEOTIDE SEQUENCE [LARGE SCALE GENOMIC DNA]</scope>
    <source>
        <strain evidence="10 11">T37</strain>
    </source>
</reference>
<dbReference type="InterPro" id="IPR011545">
    <property type="entry name" value="DEAD/DEAH_box_helicase_dom"/>
</dbReference>
<dbReference type="EMBL" id="CP066776">
    <property type="protein sequence ID" value="QQL45366.1"/>
    <property type="molecule type" value="Genomic_DNA"/>
</dbReference>
<evidence type="ECO:0000259" key="7">
    <source>
        <dbReference type="PROSITE" id="PS51192"/>
    </source>
</evidence>
<dbReference type="SMART" id="SM00487">
    <property type="entry name" value="DEXDc"/>
    <property type="match status" value="1"/>
</dbReference>
<feature type="compositionally biased region" description="Basic and acidic residues" evidence="6">
    <location>
        <begin position="393"/>
        <end position="408"/>
    </location>
</feature>
<dbReference type="SMART" id="SM00490">
    <property type="entry name" value="HELICc"/>
    <property type="match status" value="1"/>
</dbReference>
<evidence type="ECO:0000256" key="3">
    <source>
        <dbReference type="ARBA" id="ARBA00022806"/>
    </source>
</evidence>
<dbReference type="Proteomes" id="UP000475117">
    <property type="component" value="Chromosome"/>
</dbReference>
<protein>
    <submittedName>
        <fullName evidence="10">DEAD/DEAH box helicase</fullName>
    </submittedName>
</protein>
<dbReference type="InterPro" id="IPR027417">
    <property type="entry name" value="P-loop_NTPase"/>
</dbReference>
<dbReference type="Pfam" id="PF00270">
    <property type="entry name" value="DEAD"/>
    <property type="match status" value="1"/>
</dbReference>